<sequence>MTDDMIIKQGDPGDCFYVVLSGKVSIYILNQDHDDEEERAELASIVQYKDGRLDREKLGNYVTTLGVGFSFGEVALIDETCVRTASIVADERTDLVIVDKALYTRSVKDIIAKEFEDKRDFIARSKLFSSWAPKYRKQLAMALYKEVWPYESTLVRQSEDVEFMYFILQGQVEIQVDPSSHPAQYPKIFAAARQNEVEKLIKRTDKPRPQPSELHFSNSIKKRDNFRSIRLCYLGINERIGDTEMTMELQTYMQTAVCKEQTDVLVLERKHYDRLFVKRHQRTIEAMRQEIGVKLTARTALLSCKEDIDFFGYLAKIIDALSRPHPPPAQERLERSVSDAEKEFLNHKGPLIDLHGPGSVFYLIKVREETKQRVRFNKRERGPERQNALRHVTAGVIAAAQQLMNGGGGGGAGEHDGRPMSARGERSLAKPRSFRDIRSAHRASSDTSPSAPETDEPGDAASDWYSGSHSNGLSVENPEEEDDARLSFLEERIRAWLRKDNPRAGPQVAQLRRLTAQDMDSQPRPGNKVVIRRRRRVPDTASLDGTPRPRKDDSRTEQYKILLAKS</sequence>
<dbReference type="InterPro" id="IPR014710">
    <property type="entry name" value="RmlC-like_jellyroll"/>
</dbReference>
<dbReference type="AlphaFoldDB" id="A0A2T7NL93"/>
<feature type="domain" description="Cyclic nucleotide-binding" evidence="2">
    <location>
        <begin position="127"/>
        <end position="208"/>
    </location>
</feature>
<dbReference type="SUPFAM" id="SSF51206">
    <property type="entry name" value="cAMP-binding domain-like"/>
    <property type="match status" value="2"/>
</dbReference>
<accession>A0A2T7NL93</accession>
<dbReference type="PROSITE" id="PS50042">
    <property type="entry name" value="CNMP_BINDING_3"/>
    <property type="match status" value="2"/>
</dbReference>
<organism evidence="3 4">
    <name type="scientific">Pomacea canaliculata</name>
    <name type="common">Golden apple snail</name>
    <dbReference type="NCBI Taxonomy" id="400727"/>
    <lineage>
        <taxon>Eukaryota</taxon>
        <taxon>Metazoa</taxon>
        <taxon>Spiralia</taxon>
        <taxon>Lophotrochozoa</taxon>
        <taxon>Mollusca</taxon>
        <taxon>Gastropoda</taxon>
        <taxon>Caenogastropoda</taxon>
        <taxon>Architaenioglossa</taxon>
        <taxon>Ampullarioidea</taxon>
        <taxon>Ampullariidae</taxon>
        <taxon>Pomacea</taxon>
    </lineage>
</organism>
<dbReference type="Pfam" id="PF00027">
    <property type="entry name" value="cNMP_binding"/>
    <property type="match status" value="1"/>
</dbReference>
<name>A0A2T7NL93_POMCA</name>
<evidence type="ECO:0000313" key="3">
    <source>
        <dbReference type="EMBL" id="PVD21938.1"/>
    </source>
</evidence>
<dbReference type="EMBL" id="PZQS01000011">
    <property type="protein sequence ID" value="PVD21938.1"/>
    <property type="molecule type" value="Genomic_DNA"/>
</dbReference>
<proteinExistence type="predicted"/>
<dbReference type="PANTHER" id="PTHR23011:SF28">
    <property type="entry name" value="CYCLIC NUCLEOTIDE-BINDING DOMAIN CONTAINING PROTEIN"/>
    <property type="match status" value="1"/>
</dbReference>
<dbReference type="InterPro" id="IPR018490">
    <property type="entry name" value="cNMP-bd_dom_sf"/>
</dbReference>
<evidence type="ECO:0000313" key="4">
    <source>
        <dbReference type="Proteomes" id="UP000245119"/>
    </source>
</evidence>
<dbReference type="PROSITE" id="PS00889">
    <property type="entry name" value="CNMP_BINDING_2"/>
    <property type="match status" value="1"/>
</dbReference>
<feature type="domain" description="Cyclic nucleotide-binding" evidence="2">
    <location>
        <begin position="1"/>
        <end position="124"/>
    </location>
</feature>
<feature type="compositionally biased region" description="Basic and acidic residues" evidence="1">
    <location>
        <begin position="547"/>
        <end position="558"/>
    </location>
</feature>
<dbReference type="CDD" id="cd00038">
    <property type="entry name" value="CAP_ED"/>
    <property type="match status" value="2"/>
</dbReference>
<feature type="region of interest" description="Disordered" evidence="1">
    <location>
        <begin position="403"/>
        <end position="483"/>
    </location>
</feature>
<dbReference type="Gene3D" id="2.60.120.10">
    <property type="entry name" value="Jelly Rolls"/>
    <property type="match status" value="2"/>
</dbReference>
<evidence type="ECO:0000259" key="2">
    <source>
        <dbReference type="PROSITE" id="PS50042"/>
    </source>
</evidence>
<feature type="region of interest" description="Disordered" evidence="1">
    <location>
        <begin position="513"/>
        <end position="566"/>
    </location>
</feature>
<dbReference type="OrthoDB" id="2021138at2759"/>
<gene>
    <name evidence="3" type="ORF">C0Q70_17741</name>
</gene>
<keyword evidence="4" id="KW-1185">Reference proteome</keyword>
<dbReference type="PROSITE" id="PS00888">
    <property type="entry name" value="CNMP_BINDING_1"/>
    <property type="match status" value="1"/>
</dbReference>
<dbReference type="Proteomes" id="UP000245119">
    <property type="component" value="Linkage Group LG11"/>
</dbReference>
<feature type="compositionally biased region" description="Basic and acidic residues" evidence="1">
    <location>
        <begin position="413"/>
        <end position="439"/>
    </location>
</feature>
<dbReference type="InterPro" id="IPR000595">
    <property type="entry name" value="cNMP-bd_dom"/>
</dbReference>
<feature type="compositionally biased region" description="Polar residues" evidence="1">
    <location>
        <begin position="465"/>
        <end position="474"/>
    </location>
</feature>
<dbReference type="InterPro" id="IPR018488">
    <property type="entry name" value="cNMP-bd_CS"/>
</dbReference>
<reference evidence="3 4" key="1">
    <citation type="submission" date="2018-04" db="EMBL/GenBank/DDBJ databases">
        <title>The genome of golden apple snail Pomacea canaliculata provides insight into stress tolerance and invasive adaptation.</title>
        <authorList>
            <person name="Liu C."/>
            <person name="Liu B."/>
            <person name="Ren Y."/>
            <person name="Zhang Y."/>
            <person name="Wang H."/>
            <person name="Li S."/>
            <person name="Jiang F."/>
            <person name="Yin L."/>
            <person name="Zhang G."/>
            <person name="Qian W."/>
            <person name="Fan W."/>
        </authorList>
    </citation>
    <scope>NUCLEOTIDE SEQUENCE [LARGE SCALE GENOMIC DNA]</scope>
    <source>
        <strain evidence="3">SZHN2017</strain>
        <tissue evidence="3">Muscle</tissue>
    </source>
</reference>
<dbReference type="STRING" id="400727.A0A2T7NL93"/>
<comment type="caution">
    <text evidence="3">The sequence shown here is derived from an EMBL/GenBank/DDBJ whole genome shotgun (WGS) entry which is preliminary data.</text>
</comment>
<protein>
    <recommendedName>
        <fullName evidence="2">Cyclic nucleotide-binding domain-containing protein</fullName>
    </recommendedName>
</protein>
<evidence type="ECO:0000256" key="1">
    <source>
        <dbReference type="SAM" id="MobiDB-lite"/>
    </source>
</evidence>
<dbReference type="PANTHER" id="PTHR23011">
    <property type="entry name" value="CYCLIC NUCLEOTIDE-BINDING DOMAIN CONTAINING PROTEIN"/>
    <property type="match status" value="1"/>
</dbReference>